<dbReference type="PANTHER" id="PTHR10067:SF17">
    <property type="entry name" value="PHOSPHATIDYLSERINE DECARBOXYLASE PROENZYME 2"/>
    <property type="match status" value="1"/>
</dbReference>
<evidence type="ECO:0000313" key="4">
    <source>
        <dbReference type="EMBL" id="KXN64617.1"/>
    </source>
</evidence>
<dbReference type="STRING" id="796925.A0A137NPF2"/>
<organism evidence="4 5">
    <name type="scientific">Conidiobolus coronatus (strain ATCC 28846 / CBS 209.66 / NRRL 28638)</name>
    <name type="common">Delacroixia coronata</name>
    <dbReference type="NCBI Taxonomy" id="796925"/>
    <lineage>
        <taxon>Eukaryota</taxon>
        <taxon>Fungi</taxon>
        <taxon>Fungi incertae sedis</taxon>
        <taxon>Zoopagomycota</taxon>
        <taxon>Entomophthoromycotina</taxon>
        <taxon>Entomophthoromycetes</taxon>
        <taxon>Entomophthorales</taxon>
        <taxon>Ancylistaceae</taxon>
        <taxon>Conidiobolus</taxon>
    </lineage>
</organism>
<dbReference type="Pfam" id="PF02666">
    <property type="entry name" value="PS_Dcarbxylase"/>
    <property type="match status" value="1"/>
</dbReference>
<dbReference type="OMA" id="KYHYNHT"/>
<evidence type="ECO:0008006" key="6">
    <source>
        <dbReference type="Google" id="ProtNLM"/>
    </source>
</evidence>
<feature type="compositionally biased region" description="Polar residues" evidence="3">
    <location>
        <begin position="1"/>
        <end position="18"/>
    </location>
</feature>
<protein>
    <recommendedName>
        <fullName evidence="6">Phosphatidylserine decarboxylase</fullName>
    </recommendedName>
</protein>
<feature type="region of interest" description="Disordered" evidence="3">
    <location>
        <begin position="1"/>
        <end position="22"/>
    </location>
</feature>
<evidence type="ECO:0000256" key="1">
    <source>
        <dbReference type="ARBA" id="ARBA00022793"/>
    </source>
</evidence>
<reference evidence="4 5" key="1">
    <citation type="journal article" date="2015" name="Genome Biol. Evol.">
        <title>Phylogenomic analyses indicate that early fungi evolved digesting cell walls of algal ancestors of land plants.</title>
        <authorList>
            <person name="Chang Y."/>
            <person name="Wang S."/>
            <person name="Sekimoto S."/>
            <person name="Aerts A.L."/>
            <person name="Choi C."/>
            <person name="Clum A."/>
            <person name="LaButti K.M."/>
            <person name="Lindquist E.A."/>
            <person name="Yee Ngan C."/>
            <person name="Ohm R.A."/>
            <person name="Salamov A.A."/>
            <person name="Grigoriev I.V."/>
            <person name="Spatafora J.W."/>
            <person name="Berbee M.L."/>
        </authorList>
    </citation>
    <scope>NUCLEOTIDE SEQUENCE [LARGE SCALE GENOMIC DNA]</scope>
    <source>
        <strain evidence="4 5">NRRL 28638</strain>
    </source>
</reference>
<keyword evidence="1" id="KW-0210">Decarboxylase</keyword>
<gene>
    <name evidence="4" type="ORF">CONCODRAFT_170966</name>
</gene>
<dbReference type="Proteomes" id="UP000070444">
    <property type="component" value="Unassembled WGS sequence"/>
</dbReference>
<dbReference type="OrthoDB" id="5973539at2759"/>
<dbReference type="AlphaFoldDB" id="A0A137NPF2"/>
<dbReference type="EMBL" id="KQ965356">
    <property type="protein sequence ID" value="KXN64617.1"/>
    <property type="molecule type" value="Genomic_DNA"/>
</dbReference>
<accession>A0A137NPF2</accession>
<dbReference type="GO" id="GO:0004609">
    <property type="term" value="F:phosphatidylserine decarboxylase activity"/>
    <property type="evidence" value="ECO:0007669"/>
    <property type="project" value="InterPro"/>
</dbReference>
<proteinExistence type="predicted"/>
<evidence type="ECO:0000256" key="3">
    <source>
        <dbReference type="SAM" id="MobiDB-lite"/>
    </source>
</evidence>
<evidence type="ECO:0000256" key="2">
    <source>
        <dbReference type="ARBA" id="ARBA00023239"/>
    </source>
</evidence>
<dbReference type="InterPro" id="IPR003817">
    <property type="entry name" value="PS_Dcarbxylase"/>
</dbReference>
<name>A0A137NPF2_CONC2</name>
<dbReference type="PANTHER" id="PTHR10067">
    <property type="entry name" value="PHOSPHATIDYLSERINE DECARBOXYLASE"/>
    <property type="match status" value="1"/>
</dbReference>
<keyword evidence="2" id="KW-0456">Lyase</keyword>
<evidence type="ECO:0000313" key="5">
    <source>
        <dbReference type="Proteomes" id="UP000070444"/>
    </source>
</evidence>
<dbReference type="GO" id="GO:0008654">
    <property type="term" value="P:phospholipid biosynthetic process"/>
    <property type="evidence" value="ECO:0007669"/>
    <property type="project" value="InterPro"/>
</dbReference>
<keyword evidence="5" id="KW-1185">Reference proteome</keyword>
<sequence>MSNSRVGGSRPSSPNPDCSSEHVKDSDLDIVSHISLCYSADPSKIDRIIMGNMVTEAHAQRKWFTKIATYVGYGSYETGVDNANILVQDRKSGEILEEKMPVYIRMGIRLLYRTGKSATTSSVKKILRNMSIKQGEKYTDILSKREIAPFIRFHNLNTEEILDPLDSFQNFNEFFYQDPRVAVSPADSRVMVFPTIDIAKELWIKGENFSVQNLVKSAVKDPQVIDSLNQGSLAIFRLAPQDYHRFHIPVDGIIGEPHKIEGEYYTVNPMAIRSNLDVYGNNTRVVSVINSPEYGNVVVCCIGAMMVGSIVLTSTPHQPVQRLQEHGYFAFGGSTIVVLFEKGKIVFDKDLVENSQNKIETLLAVGNQIGVKP</sequence>